<keyword evidence="3" id="KW-1185">Reference proteome</keyword>
<feature type="transmembrane region" description="Helical" evidence="1">
    <location>
        <begin position="220"/>
        <end position="245"/>
    </location>
</feature>
<dbReference type="EMBL" id="AYKW01000025">
    <property type="protein sequence ID" value="PIL28273.1"/>
    <property type="molecule type" value="Genomic_DNA"/>
</dbReference>
<keyword evidence="1" id="KW-1133">Transmembrane helix</keyword>
<comment type="caution">
    <text evidence="2">The sequence shown here is derived from an EMBL/GenBank/DDBJ whole genome shotgun (WGS) entry which is preliminary data.</text>
</comment>
<feature type="transmembrane region" description="Helical" evidence="1">
    <location>
        <begin position="169"/>
        <end position="188"/>
    </location>
</feature>
<dbReference type="Proteomes" id="UP000230002">
    <property type="component" value="Unassembled WGS sequence"/>
</dbReference>
<dbReference type="AlphaFoldDB" id="A0A2G8S3B4"/>
<evidence type="ECO:0000313" key="3">
    <source>
        <dbReference type="Proteomes" id="UP000230002"/>
    </source>
</evidence>
<keyword evidence="1" id="KW-0812">Transmembrane</keyword>
<feature type="transmembrane region" description="Helical" evidence="1">
    <location>
        <begin position="136"/>
        <end position="157"/>
    </location>
</feature>
<feature type="transmembrane region" description="Helical" evidence="1">
    <location>
        <begin position="266"/>
        <end position="290"/>
    </location>
</feature>
<evidence type="ECO:0000256" key="1">
    <source>
        <dbReference type="SAM" id="Phobius"/>
    </source>
</evidence>
<sequence>MFPIVSEPQPEAWDTYYSTLIFGGQDTYTAALWPCIVLMILSSVLLGLFTALASFAALVLVRKGLRHLSNAVLFAVILFMYASAVLHWTTLLLNVIGYYNIARAYAAQLLCQCTNGDTCRVLCPVILPQSTSPCTMISFGLPGAVHGLTVVLGDAVVWWRVWVIWPRSLIVRITCVVLLAATLVMGIIDTLDSCSAAAFSVLSVFNITNVPLGSFYQSDLFGLAASVLSLATNMVATILIGCKAWEHAKIMGSVSSLKRSSRVEKILIFLVESGTVYCIIWVGVLAHQVALLGTGLIGPSEQKVLDSFDYFIKGCLIPLIGMYPTAIITLVALNKSHFHGTSFGGGGPVSSISFRNPISTTSATGKEEHSLPMVASWSRSSDASFRTHDRLARAAGHADRLVDDLSLASYDSPSSSDERVIMHGLGRCLLLLVEAARRATAFDTYKIKITNRTAEANANVAEKVVLTLPLGERADIVPLPLGKNPRTYEAIYSALSRDVVGGMAQDPNTERVLRRQEARYRGPERGSLDVEASEHVRSLLIALSTFASLGLENPERKATD</sequence>
<organism evidence="2 3">
    <name type="scientific">Ganoderma sinense ZZ0214-1</name>
    <dbReference type="NCBI Taxonomy" id="1077348"/>
    <lineage>
        <taxon>Eukaryota</taxon>
        <taxon>Fungi</taxon>
        <taxon>Dikarya</taxon>
        <taxon>Basidiomycota</taxon>
        <taxon>Agaricomycotina</taxon>
        <taxon>Agaricomycetes</taxon>
        <taxon>Polyporales</taxon>
        <taxon>Polyporaceae</taxon>
        <taxon>Ganoderma</taxon>
    </lineage>
</organism>
<gene>
    <name evidence="2" type="ORF">GSI_09561</name>
</gene>
<protein>
    <submittedName>
        <fullName evidence="2">Uncharacterized protein</fullName>
    </submittedName>
</protein>
<reference evidence="2 3" key="1">
    <citation type="journal article" date="2015" name="Sci. Rep.">
        <title>Chromosome-level genome map provides insights into diverse defense mechanisms in the medicinal fungus Ganoderma sinense.</title>
        <authorList>
            <person name="Zhu Y."/>
            <person name="Xu J."/>
            <person name="Sun C."/>
            <person name="Zhou S."/>
            <person name="Xu H."/>
            <person name="Nelson D.R."/>
            <person name="Qian J."/>
            <person name="Song J."/>
            <person name="Luo H."/>
            <person name="Xiang L."/>
            <person name="Li Y."/>
            <person name="Xu Z."/>
            <person name="Ji A."/>
            <person name="Wang L."/>
            <person name="Lu S."/>
            <person name="Hayward A."/>
            <person name="Sun W."/>
            <person name="Li X."/>
            <person name="Schwartz D.C."/>
            <person name="Wang Y."/>
            <person name="Chen S."/>
        </authorList>
    </citation>
    <scope>NUCLEOTIDE SEQUENCE [LARGE SCALE GENOMIC DNA]</scope>
    <source>
        <strain evidence="2 3">ZZ0214-1</strain>
    </source>
</reference>
<feature type="transmembrane region" description="Helical" evidence="1">
    <location>
        <begin position="310"/>
        <end position="333"/>
    </location>
</feature>
<keyword evidence="1" id="KW-0472">Membrane</keyword>
<feature type="transmembrane region" description="Helical" evidence="1">
    <location>
        <begin position="72"/>
        <end position="99"/>
    </location>
</feature>
<feature type="transmembrane region" description="Helical" evidence="1">
    <location>
        <begin position="31"/>
        <end position="60"/>
    </location>
</feature>
<name>A0A2G8S3B4_9APHY</name>
<proteinExistence type="predicted"/>
<accession>A0A2G8S3B4</accession>
<evidence type="ECO:0000313" key="2">
    <source>
        <dbReference type="EMBL" id="PIL28273.1"/>
    </source>
</evidence>